<dbReference type="GO" id="GO:0043565">
    <property type="term" value="F:sequence-specific DNA binding"/>
    <property type="evidence" value="ECO:0007669"/>
    <property type="project" value="InterPro"/>
</dbReference>
<gene>
    <name evidence="5" type="ORF">SpAn4DRAFT_0353</name>
</gene>
<dbReference type="Pfam" id="PF12833">
    <property type="entry name" value="HTH_18"/>
    <property type="match status" value="1"/>
</dbReference>
<evidence type="ECO:0000256" key="3">
    <source>
        <dbReference type="ARBA" id="ARBA00023163"/>
    </source>
</evidence>
<evidence type="ECO:0000256" key="1">
    <source>
        <dbReference type="ARBA" id="ARBA00023015"/>
    </source>
</evidence>
<sequence length="328" mass="37914">MHGLKTVRKNNNEIEEHWVIYNNRRYLMHSSPNSMNYCQITKEFGSGYVQQLLVCPFAQIKDFEFTFCDSLCGGANYTMPRLVLYFCLNGELVLEEKGITVDPSHFLAFGATDLRRVLFQPNFRHRVITVEIYPDKLRDFSSGAYLFAALRSLQAPNKAFSTHKLSPAMKTILYQLLHCPNHDPVRTLYMEGKLLECMSVYLNETICQQEPMLSRWPNLSRQDIKSFYEAKQILDQNFVSPPTLAGLSKLICLNEFKLKQGFKQLFGQTVHTYVVNKRLELAKQLFEEKNITVGEAASYIGYSNASYFALAFRKKFGINPSEYRSHKE</sequence>
<dbReference type="PROSITE" id="PS01124">
    <property type="entry name" value="HTH_ARAC_FAMILY_2"/>
    <property type="match status" value="1"/>
</dbReference>
<reference evidence="6" key="1">
    <citation type="submission" date="2015-03" db="EMBL/GenBank/DDBJ databases">
        <authorList>
            <person name="Nijsse Bart"/>
        </authorList>
    </citation>
    <scope>NUCLEOTIDE SEQUENCE [LARGE SCALE GENOMIC DNA]</scope>
</reference>
<evidence type="ECO:0000259" key="4">
    <source>
        <dbReference type="PROSITE" id="PS01124"/>
    </source>
</evidence>
<feature type="domain" description="HTH araC/xylS-type" evidence="4">
    <location>
        <begin position="228"/>
        <end position="326"/>
    </location>
</feature>
<accession>A0A0U1L2I5</accession>
<dbReference type="PANTHER" id="PTHR47893">
    <property type="entry name" value="REGULATORY PROTEIN PCHR"/>
    <property type="match status" value="1"/>
</dbReference>
<dbReference type="InterPro" id="IPR009057">
    <property type="entry name" value="Homeodomain-like_sf"/>
</dbReference>
<keyword evidence="6" id="KW-1185">Reference proteome</keyword>
<name>A0A0U1L2I5_9FIRM</name>
<dbReference type="RefSeq" id="WP_021171145.1">
    <property type="nucleotide sequence ID" value="NZ_CTRP01000014.1"/>
</dbReference>
<proteinExistence type="predicted"/>
<dbReference type="InterPro" id="IPR018060">
    <property type="entry name" value="HTH_AraC"/>
</dbReference>
<protein>
    <submittedName>
        <fullName evidence="5">Transcriptional regulator, AraC family</fullName>
    </submittedName>
</protein>
<dbReference type="PRINTS" id="PR00032">
    <property type="entry name" value="HTHARAC"/>
</dbReference>
<organism evidence="5 6">
    <name type="scientific">Sporomusa ovata</name>
    <dbReference type="NCBI Taxonomy" id="2378"/>
    <lineage>
        <taxon>Bacteria</taxon>
        <taxon>Bacillati</taxon>
        <taxon>Bacillota</taxon>
        <taxon>Negativicutes</taxon>
        <taxon>Selenomonadales</taxon>
        <taxon>Sporomusaceae</taxon>
        <taxon>Sporomusa</taxon>
    </lineage>
</organism>
<evidence type="ECO:0000313" key="6">
    <source>
        <dbReference type="Proteomes" id="UP000049855"/>
    </source>
</evidence>
<dbReference type="AlphaFoldDB" id="A0A0U1L2I5"/>
<evidence type="ECO:0000313" key="5">
    <source>
        <dbReference type="EMBL" id="CQR73891.1"/>
    </source>
</evidence>
<dbReference type="GO" id="GO:0003700">
    <property type="term" value="F:DNA-binding transcription factor activity"/>
    <property type="evidence" value="ECO:0007669"/>
    <property type="project" value="InterPro"/>
</dbReference>
<dbReference type="SMART" id="SM00342">
    <property type="entry name" value="HTH_ARAC"/>
    <property type="match status" value="1"/>
</dbReference>
<dbReference type="EMBL" id="CTRP01000014">
    <property type="protein sequence ID" value="CQR73891.1"/>
    <property type="molecule type" value="Genomic_DNA"/>
</dbReference>
<keyword evidence="1" id="KW-0805">Transcription regulation</keyword>
<dbReference type="SUPFAM" id="SSF46689">
    <property type="entry name" value="Homeodomain-like"/>
    <property type="match status" value="1"/>
</dbReference>
<dbReference type="InterPro" id="IPR020449">
    <property type="entry name" value="Tscrpt_reg_AraC-type_HTH"/>
</dbReference>
<evidence type="ECO:0000256" key="2">
    <source>
        <dbReference type="ARBA" id="ARBA00023125"/>
    </source>
</evidence>
<dbReference type="Gene3D" id="1.10.10.60">
    <property type="entry name" value="Homeodomain-like"/>
    <property type="match status" value="2"/>
</dbReference>
<keyword evidence="3" id="KW-0804">Transcription</keyword>
<dbReference type="Proteomes" id="UP000049855">
    <property type="component" value="Unassembled WGS sequence"/>
</dbReference>
<keyword evidence="2" id="KW-0238">DNA-binding</keyword>
<dbReference type="InterPro" id="IPR053142">
    <property type="entry name" value="PchR_regulatory_protein"/>
</dbReference>
<dbReference type="PANTHER" id="PTHR47893:SF1">
    <property type="entry name" value="REGULATORY PROTEIN PCHR"/>
    <property type="match status" value="1"/>
</dbReference>